<sequence length="83" mass="9260">MISLGNDGGIGGFDPEAVTEIRSRLTSVREQGLRIGAGAILLPGSPKRYSETLREFDRDPDRDERGQHLADKFYVQEVLQRDS</sequence>
<protein>
    <submittedName>
        <fullName evidence="1">Uncharacterized protein</fullName>
    </submittedName>
</protein>
<reference evidence="1" key="1">
    <citation type="submission" date="2016-03" db="EMBL/GenBank/DDBJ databases">
        <title>Microsymbionts genomes from the relict species Vavilovia formosa.</title>
        <authorList>
            <person name="Chirak E."/>
            <person name="Kimeklis A."/>
            <person name="Kopat V."/>
            <person name="Andronov E."/>
        </authorList>
    </citation>
    <scope>NUCLEOTIDE SEQUENCE [LARGE SCALE GENOMIC DNA]</scope>
    <source>
        <strain evidence="1">Vaf12</strain>
    </source>
</reference>
<accession>A0A154ILW6</accession>
<dbReference type="AlphaFoldDB" id="A0A154ILW6"/>
<evidence type="ECO:0000313" key="1">
    <source>
        <dbReference type="EMBL" id="KZB01595.1"/>
    </source>
</evidence>
<dbReference type="RefSeq" id="WP_062941259.1">
    <property type="nucleotide sequence ID" value="NZ_CP171844.1"/>
</dbReference>
<name>A0A154ILW6_RHILE</name>
<dbReference type="EMBL" id="LVYU01000079">
    <property type="protein sequence ID" value="KZB01595.1"/>
    <property type="molecule type" value="Genomic_DNA"/>
</dbReference>
<proteinExistence type="predicted"/>
<gene>
    <name evidence="1" type="ORF">A4A59_01595</name>
</gene>
<organism evidence="1">
    <name type="scientific">Rhizobium leguminosarum</name>
    <dbReference type="NCBI Taxonomy" id="384"/>
    <lineage>
        <taxon>Bacteria</taxon>
        <taxon>Pseudomonadati</taxon>
        <taxon>Pseudomonadota</taxon>
        <taxon>Alphaproteobacteria</taxon>
        <taxon>Hyphomicrobiales</taxon>
        <taxon>Rhizobiaceae</taxon>
        <taxon>Rhizobium/Agrobacterium group</taxon>
        <taxon>Rhizobium</taxon>
    </lineage>
</organism>
<comment type="caution">
    <text evidence="1">The sequence shown here is derived from an EMBL/GenBank/DDBJ whole genome shotgun (WGS) entry which is preliminary data.</text>
</comment>